<keyword evidence="3" id="KW-0012">Acyltransferase</keyword>
<dbReference type="AlphaFoldDB" id="A0A5P2D8C2"/>
<reference evidence="6 7" key="1">
    <citation type="submission" date="2018-05" db="EMBL/GenBank/DDBJ databases">
        <title>Streptomyces venezuelae.</title>
        <authorList>
            <person name="Kim W."/>
            <person name="Lee N."/>
            <person name="Cho B.-K."/>
        </authorList>
    </citation>
    <scope>NUCLEOTIDE SEQUENCE [LARGE SCALE GENOMIC DNA]</scope>
    <source>
        <strain evidence="6 7">ATCC 21782</strain>
    </source>
</reference>
<dbReference type="FunFam" id="3.40.47.10:FF:000029">
    <property type="entry name" value="3-oxoacyl-[acyl-carrier-protein] synthase 1"/>
    <property type="match status" value="1"/>
</dbReference>
<dbReference type="SMART" id="SM00825">
    <property type="entry name" value="PKS_KS"/>
    <property type="match status" value="1"/>
</dbReference>
<dbReference type="InterPro" id="IPR018201">
    <property type="entry name" value="Ketoacyl_synth_AS"/>
</dbReference>
<evidence type="ECO:0000256" key="3">
    <source>
        <dbReference type="ARBA" id="ARBA00023315"/>
    </source>
</evidence>
<dbReference type="OrthoDB" id="9808669at2"/>
<dbReference type="GO" id="GO:0004315">
    <property type="term" value="F:3-oxoacyl-[acyl-carrier-protein] synthase activity"/>
    <property type="evidence" value="ECO:0007669"/>
    <property type="project" value="InterPro"/>
</dbReference>
<dbReference type="PANTHER" id="PTHR11712">
    <property type="entry name" value="POLYKETIDE SYNTHASE-RELATED"/>
    <property type="match status" value="1"/>
</dbReference>
<evidence type="ECO:0000256" key="2">
    <source>
        <dbReference type="ARBA" id="ARBA00022679"/>
    </source>
</evidence>
<dbReference type="PANTHER" id="PTHR11712:SF347">
    <property type="entry name" value="BETA KETOACYL-ACYL CARRIER PROTEIN SYNTHASE"/>
    <property type="match status" value="1"/>
</dbReference>
<dbReference type="Pfam" id="PF02801">
    <property type="entry name" value="Ketoacyl-synt_C"/>
    <property type="match status" value="1"/>
</dbReference>
<dbReference type="InterPro" id="IPR020841">
    <property type="entry name" value="PKS_Beta-ketoAc_synthase_dom"/>
</dbReference>
<dbReference type="InterPro" id="IPR014030">
    <property type="entry name" value="Ketoacyl_synth_N"/>
</dbReference>
<accession>A0A5P2D8C2</accession>
<dbReference type="SUPFAM" id="SSF53901">
    <property type="entry name" value="Thiolase-like"/>
    <property type="match status" value="1"/>
</dbReference>
<dbReference type="Pfam" id="PF00109">
    <property type="entry name" value="ketoacyl-synt"/>
    <property type="match status" value="1"/>
</dbReference>
<dbReference type="Proteomes" id="UP000325211">
    <property type="component" value="Chromosome"/>
</dbReference>
<feature type="domain" description="Ketosynthase family 3 (KS3)" evidence="5">
    <location>
        <begin position="4"/>
        <end position="401"/>
    </location>
</feature>
<dbReference type="PROSITE" id="PS00606">
    <property type="entry name" value="KS3_1"/>
    <property type="match status" value="1"/>
</dbReference>
<name>A0A5P2D8C2_STRVZ</name>
<evidence type="ECO:0000256" key="1">
    <source>
        <dbReference type="ARBA" id="ARBA00008467"/>
    </source>
</evidence>
<dbReference type="InterPro" id="IPR000794">
    <property type="entry name" value="Beta-ketoacyl_synthase"/>
</dbReference>
<dbReference type="InterPro" id="IPR014031">
    <property type="entry name" value="Ketoacyl_synth_C"/>
</dbReference>
<dbReference type="Gene3D" id="3.40.47.10">
    <property type="match status" value="2"/>
</dbReference>
<dbReference type="GO" id="GO:0006633">
    <property type="term" value="P:fatty acid biosynthetic process"/>
    <property type="evidence" value="ECO:0007669"/>
    <property type="project" value="InterPro"/>
</dbReference>
<dbReference type="InterPro" id="IPR016039">
    <property type="entry name" value="Thiolase-like"/>
</dbReference>
<dbReference type="NCBIfam" id="NF005589">
    <property type="entry name" value="PRK07314.1"/>
    <property type="match status" value="1"/>
</dbReference>
<evidence type="ECO:0000313" key="6">
    <source>
        <dbReference type="EMBL" id="QES51355.1"/>
    </source>
</evidence>
<dbReference type="PROSITE" id="PS51257">
    <property type="entry name" value="PROKAR_LIPOPROTEIN"/>
    <property type="match status" value="1"/>
</dbReference>
<proteinExistence type="inferred from homology"/>
<evidence type="ECO:0000259" key="5">
    <source>
        <dbReference type="PROSITE" id="PS52004"/>
    </source>
</evidence>
<keyword evidence="2 4" id="KW-0808">Transferase</keyword>
<protein>
    <submittedName>
        <fullName evidence="6">3-oxoacyl-ACP synthase</fullName>
    </submittedName>
</protein>
<comment type="similarity">
    <text evidence="1 4">Belongs to the thiolase-like superfamily. Beta-ketoacyl-ACP synthases family.</text>
</comment>
<dbReference type="PROSITE" id="PS52004">
    <property type="entry name" value="KS3_2"/>
    <property type="match status" value="1"/>
</dbReference>
<sequence length="402" mass="40620">MSRRPSVAVTGLGLVTAAGCDRDGTWSAVCAGRTTAAPDPELTGLPVSLSCRVPATPDHPVLRQRGSARLDPVDRFALAAVGQALDHAGLDPGQWDGGRVGVVTGGGLGGVRTQDTALARLASHGPEFVSPYFLTGYLINMACANIALRFGVTGPALSTSTACASGTTALGLARDLITTGQCDIALVCGAEAAVTRLAVTGFAQLGALSATGSRPFDTTRDGFVIAEGAGALVLERAEHAAARTARPLARLLGYGATTDAHHLVSPHPRGRGAEQAVRAALADAGIGPEDVGHVNAHGTSTRQNDTVEAGVLSRVFPHRPPVTSAKGSLGHTLGAAGVIEAALTVLALAEDTVPPTAGLTEPEPGLDIDLVRGTARKHPCEVAVSNSFGFGGHNAVAVLAQP</sequence>
<evidence type="ECO:0000256" key="4">
    <source>
        <dbReference type="RuleBase" id="RU003694"/>
    </source>
</evidence>
<dbReference type="RefSeq" id="WP_150211099.1">
    <property type="nucleotide sequence ID" value="NZ_CP029190.1"/>
</dbReference>
<dbReference type="EMBL" id="CP029190">
    <property type="protein sequence ID" value="QES51355.1"/>
    <property type="molecule type" value="Genomic_DNA"/>
</dbReference>
<organism evidence="6 7">
    <name type="scientific">Streptomyces venezuelae</name>
    <dbReference type="NCBI Taxonomy" id="54571"/>
    <lineage>
        <taxon>Bacteria</taxon>
        <taxon>Bacillati</taxon>
        <taxon>Actinomycetota</taxon>
        <taxon>Actinomycetes</taxon>
        <taxon>Kitasatosporales</taxon>
        <taxon>Streptomycetaceae</taxon>
        <taxon>Streptomyces</taxon>
    </lineage>
</organism>
<dbReference type="CDD" id="cd00834">
    <property type="entry name" value="KAS_I_II"/>
    <property type="match status" value="1"/>
</dbReference>
<gene>
    <name evidence="6" type="ORF">DEJ50_29455</name>
</gene>
<evidence type="ECO:0000313" key="7">
    <source>
        <dbReference type="Proteomes" id="UP000325211"/>
    </source>
</evidence>